<organism evidence="11 12">
    <name type="scientific">Orchesella dallaii</name>
    <dbReference type="NCBI Taxonomy" id="48710"/>
    <lineage>
        <taxon>Eukaryota</taxon>
        <taxon>Metazoa</taxon>
        <taxon>Ecdysozoa</taxon>
        <taxon>Arthropoda</taxon>
        <taxon>Hexapoda</taxon>
        <taxon>Collembola</taxon>
        <taxon>Entomobryomorpha</taxon>
        <taxon>Entomobryoidea</taxon>
        <taxon>Orchesellidae</taxon>
        <taxon>Orchesellinae</taxon>
        <taxon>Orchesella</taxon>
    </lineage>
</organism>
<feature type="compositionally biased region" description="Polar residues" evidence="9">
    <location>
        <begin position="1"/>
        <end position="11"/>
    </location>
</feature>
<dbReference type="EMBL" id="CAXLJM020000024">
    <property type="protein sequence ID" value="CAL8090831.1"/>
    <property type="molecule type" value="Genomic_DNA"/>
</dbReference>
<feature type="compositionally biased region" description="Polar residues" evidence="9">
    <location>
        <begin position="514"/>
        <end position="528"/>
    </location>
</feature>
<comment type="caution">
    <text evidence="11">The sequence shown here is derived from an EMBL/GenBank/DDBJ whole genome shotgun (WGS) entry which is preliminary data.</text>
</comment>
<dbReference type="Pfam" id="PF00069">
    <property type="entry name" value="Pkinase"/>
    <property type="match status" value="1"/>
</dbReference>
<keyword evidence="3" id="KW-0808">Transferase</keyword>
<evidence type="ECO:0000259" key="10">
    <source>
        <dbReference type="PROSITE" id="PS50011"/>
    </source>
</evidence>
<keyword evidence="12" id="KW-1185">Reference proteome</keyword>
<keyword evidence="5" id="KW-0418">Kinase</keyword>
<accession>A0ABP1Q6E7</accession>
<name>A0ABP1Q6E7_9HEXA</name>
<comment type="catalytic activity">
    <reaction evidence="8">
        <text>L-seryl-[protein] + ATP = O-phospho-L-seryl-[protein] + ADP + H(+)</text>
        <dbReference type="Rhea" id="RHEA:17989"/>
        <dbReference type="Rhea" id="RHEA-COMP:9863"/>
        <dbReference type="Rhea" id="RHEA-COMP:11604"/>
        <dbReference type="ChEBI" id="CHEBI:15378"/>
        <dbReference type="ChEBI" id="CHEBI:29999"/>
        <dbReference type="ChEBI" id="CHEBI:30616"/>
        <dbReference type="ChEBI" id="CHEBI:83421"/>
        <dbReference type="ChEBI" id="CHEBI:456216"/>
        <dbReference type="EC" id="2.7.11.1"/>
    </reaction>
</comment>
<evidence type="ECO:0000256" key="3">
    <source>
        <dbReference type="ARBA" id="ARBA00022679"/>
    </source>
</evidence>
<evidence type="ECO:0000256" key="4">
    <source>
        <dbReference type="ARBA" id="ARBA00022741"/>
    </source>
</evidence>
<dbReference type="InterPro" id="IPR011009">
    <property type="entry name" value="Kinase-like_dom_sf"/>
</dbReference>
<keyword evidence="2" id="KW-0723">Serine/threonine-protein kinase</keyword>
<evidence type="ECO:0000256" key="1">
    <source>
        <dbReference type="ARBA" id="ARBA00012513"/>
    </source>
</evidence>
<reference evidence="11 12" key="1">
    <citation type="submission" date="2024-08" db="EMBL/GenBank/DDBJ databases">
        <authorList>
            <person name="Cucini C."/>
            <person name="Frati F."/>
        </authorList>
    </citation>
    <scope>NUCLEOTIDE SEQUENCE [LARGE SCALE GENOMIC DNA]</scope>
</reference>
<dbReference type="PANTHER" id="PTHR22967:SF57">
    <property type="entry name" value="AUXILIN, ISOFORM A-RELATED"/>
    <property type="match status" value="1"/>
</dbReference>
<dbReference type="EC" id="2.7.11.1" evidence="1"/>
<evidence type="ECO:0000256" key="9">
    <source>
        <dbReference type="SAM" id="MobiDB-lite"/>
    </source>
</evidence>
<evidence type="ECO:0000313" key="11">
    <source>
        <dbReference type="EMBL" id="CAL8090831.1"/>
    </source>
</evidence>
<evidence type="ECO:0000256" key="5">
    <source>
        <dbReference type="ARBA" id="ARBA00022777"/>
    </source>
</evidence>
<dbReference type="Gene3D" id="1.10.510.10">
    <property type="entry name" value="Transferase(Phosphotransferase) domain 1"/>
    <property type="match status" value="1"/>
</dbReference>
<sequence>MSTSNNVSPRSTSPPPMNVIVSQKGEPPHYSALISKIVNVGGNSVLVEEVIAEGGFGVIFLVKGIADKTKYALKRVVVNNDRDYNSVITEVDIMSSMGHLTPHILSSLSHVIVQYACLDYTREIQNLMPLCKQNVHGLATSRISKSGNFTESEVMQVLSHVAAGLQYLHTSTPAIIHRDIKLENILVLDDTYVLSDFGSSTTKTWDPSVDKLVSIQEDLDKYTTLVYRSPEMVDLYGNRGPISIQSDIWALGCCGYKLMSFKDPFDTILAIQNRNINWNIKIKYNDNLVKLIDCLLAENQHTRPTIQDTINLLSSVSSGESALVNRVYSKILEAKKESDGVVKKSANSGAVVLETSVTPRQRPKRAVVPATVSVIPPPVIPAPPKSPKPVSPCERELAAAAAAGVASTSAAAPSTTPNSAKFFSPQATLGSKTIGVVPPASSPLSNKATPSPQPSAPVTSWNPFDEDYGASRPQYCDNECVTPKQETSEQDDDDPFARAPFDYFKYQPIMVNANESSSSSRDQTQEQDVPQWYAPNNPFLNYINNTQQHSTNNIAAEYINNTSFKQNNNQ</sequence>
<feature type="region of interest" description="Disordered" evidence="9">
    <location>
        <begin position="376"/>
        <end position="395"/>
    </location>
</feature>
<dbReference type="InterPro" id="IPR000719">
    <property type="entry name" value="Prot_kinase_dom"/>
</dbReference>
<dbReference type="PANTHER" id="PTHR22967">
    <property type="entry name" value="SERINE/THREONINE PROTEIN KINASE"/>
    <property type="match status" value="1"/>
</dbReference>
<dbReference type="InterPro" id="IPR008271">
    <property type="entry name" value="Ser/Thr_kinase_AS"/>
</dbReference>
<evidence type="ECO:0000256" key="2">
    <source>
        <dbReference type="ARBA" id="ARBA00022527"/>
    </source>
</evidence>
<dbReference type="Proteomes" id="UP001642540">
    <property type="component" value="Unassembled WGS sequence"/>
</dbReference>
<comment type="catalytic activity">
    <reaction evidence="7">
        <text>L-threonyl-[protein] + ATP = O-phospho-L-threonyl-[protein] + ADP + H(+)</text>
        <dbReference type="Rhea" id="RHEA:46608"/>
        <dbReference type="Rhea" id="RHEA-COMP:11060"/>
        <dbReference type="Rhea" id="RHEA-COMP:11605"/>
        <dbReference type="ChEBI" id="CHEBI:15378"/>
        <dbReference type="ChEBI" id="CHEBI:30013"/>
        <dbReference type="ChEBI" id="CHEBI:30616"/>
        <dbReference type="ChEBI" id="CHEBI:61977"/>
        <dbReference type="ChEBI" id="CHEBI:456216"/>
        <dbReference type="EC" id="2.7.11.1"/>
    </reaction>
</comment>
<feature type="compositionally biased region" description="Pro residues" evidence="9">
    <location>
        <begin position="376"/>
        <end position="390"/>
    </location>
</feature>
<dbReference type="PROSITE" id="PS00108">
    <property type="entry name" value="PROTEIN_KINASE_ST"/>
    <property type="match status" value="1"/>
</dbReference>
<dbReference type="SMART" id="SM00220">
    <property type="entry name" value="S_TKc"/>
    <property type="match status" value="1"/>
</dbReference>
<feature type="domain" description="Protein kinase" evidence="10">
    <location>
        <begin position="45"/>
        <end position="323"/>
    </location>
</feature>
<keyword evidence="4" id="KW-0547">Nucleotide-binding</keyword>
<proteinExistence type="predicted"/>
<feature type="region of interest" description="Disordered" evidence="9">
    <location>
        <begin position="440"/>
        <end position="477"/>
    </location>
</feature>
<evidence type="ECO:0000256" key="6">
    <source>
        <dbReference type="ARBA" id="ARBA00022840"/>
    </source>
</evidence>
<dbReference type="PROSITE" id="PS50011">
    <property type="entry name" value="PROTEIN_KINASE_DOM"/>
    <property type="match status" value="1"/>
</dbReference>
<evidence type="ECO:0000313" key="12">
    <source>
        <dbReference type="Proteomes" id="UP001642540"/>
    </source>
</evidence>
<feature type="region of interest" description="Disordered" evidence="9">
    <location>
        <begin position="514"/>
        <end position="533"/>
    </location>
</feature>
<feature type="compositionally biased region" description="Polar residues" evidence="9">
    <location>
        <begin position="442"/>
        <end position="462"/>
    </location>
</feature>
<evidence type="ECO:0000256" key="8">
    <source>
        <dbReference type="ARBA" id="ARBA00048679"/>
    </source>
</evidence>
<gene>
    <name evidence="11" type="ORF">ODALV1_LOCUS7762</name>
</gene>
<dbReference type="SUPFAM" id="SSF56112">
    <property type="entry name" value="Protein kinase-like (PK-like)"/>
    <property type="match status" value="1"/>
</dbReference>
<feature type="region of interest" description="Disordered" evidence="9">
    <location>
        <begin position="1"/>
        <end position="20"/>
    </location>
</feature>
<evidence type="ECO:0000256" key="7">
    <source>
        <dbReference type="ARBA" id="ARBA00047899"/>
    </source>
</evidence>
<keyword evidence="6" id="KW-0067">ATP-binding</keyword>
<protein>
    <recommendedName>
        <fullName evidence="1">non-specific serine/threonine protein kinase</fullName>
        <ecNumber evidence="1">2.7.11.1</ecNumber>
    </recommendedName>
</protein>